<evidence type="ECO:0000256" key="4">
    <source>
        <dbReference type="ARBA" id="ARBA00022692"/>
    </source>
</evidence>
<evidence type="ECO:0000256" key="18">
    <source>
        <dbReference type="SAM" id="Phobius"/>
    </source>
</evidence>
<dbReference type="Gene3D" id="1.10.510.10">
    <property type="entry name" value="Transferase(Phosphotransferase) domain 1"/>
    <property type="match status" value="2"/>
</dbReference>
<dbReference type="CDD" id="cd14066">
    <property type="entry name" value="STKc_IRAK"/>
    <property type="match status" value="1"/>
</dbReference>
<evidence type="ECO:0000313" key="22">
    <source>
        <dbReference type="Proteomes" id="UP000188354"/>
    </source>
</evidence>
<evidence type="ECO:0000256" key="11">
    <source>
        <dbReference type="ARBA" id="ARBA00023136"/>
    </source>
</evidence>
<dbReference type="PROSITE" id="PS51473">
    <property type="entry name" value="GNK2"/>
    <property type="match status" value="1"/>
</dbReference>
<evidence type="ECO:0000256" key="3">
    <source>
        <dbReference type="ARBA" id="ARBA00022679"/>
    </source>
</evidence>
<dbReference type="AlphaFoldDB" id="A0A1J7HYL7"/>
<keyword evidence="22" id="KW-1185">Reference proteome</keyword>
<keyword evidence="8" id="KW-0418">Kinase</keyword>
<dbReference type="Pfam" id="PF00069">
    <property type="entry name" value="Pkinase"/>
    <property type="match status" value="1"/>
</dbReference>
<feature type="binding site" evidence="16">
    <location>
        <position position="628"/>
    </location>
    <ligand>
        <name>ATP</name>
        <dbReference type="ChEBI" id="CHEBI:30616"/>
    </ligand>
</feature>
<dbReference type="GO" id="GO:0005524">
    <property type="term" value="F:ATP binding"/>
    <property type="evidence" value="ECO:0007669"/>
    <property type="project" value="UniProtKB-UniRule"/>
</dbReference>
<evidence type="ECO:0000313" key="21">
    <source>
        <dbReference type="EMBL" id="OIW06901.1"/>
    </source>
</evidence>
<feature type="domain" description="Protein kinase" evidence="19">
    <location>
        <begin position="173"/>
        <end position="436"/>
    </location>
</feature>
<keyword evidence="9 16" id="KW-0067">ATP-binding</keyword>
<feature type="region of interest" description="Disordered" evidence="17">
    <location>
        <begin position="909"/>
        <end position="931"/>
    </location>
</feature>
<sequence>MRYSDHYFFTTVEESPKHCAMNENDYVGQVEHFNSILWDTLNAVRNLTANPSFGTMKYGYKSVDITANQTLYAMGYCIPYLSSENCSLCLSDAIAEIPTSCCKGKTGGRVIYPSCGIRFESYPFYQLPSGSLLTPTPKLGPFASLPFPVGNEVTTLESLWFDLSEIESATNKFAKENMIGKGGFGEVYKGVLSNGKEIAVKRLLRNSQQGAREFKNEVLAIAQLQHRNLVKLQGFCLDGKEKMLVYEYVPNKSLDYFLFDPQKRRELNWCERYKIIGGIARGILYLHEDSRLKIIHRDLKPSNILLDGDMNPKISDFGMARIVAADNIAENTQRIVGTYGYMSPEYVMRGQFSVKSDVFSFGIMLLEIISGKRKGFSSESEHVDGIRKYAQTKWRCETPLELLDPKLEGCYSETEEDDDNDDITTRETLQFNFDTIRVATSGFSSSNKLGQGGFGAVYKGRLSNGEDIAVKRLSRESGQGDIEFENEVLLVAKLQHRNLVRLLGFCIEGRERLLVYEFVPNKSLDYFIFGKRNISRTAIIVAVLVIVLVVSLIICVPLYLRRRKARKFLKAEEDDDNDDITTRETLQFNFDTIRVATSGFSSSNKLGQGGFGAVYKGRLSNGEDIAVKRLSRESGQGDIEFENEVLLVAKLQHRNLVRLLGFCIEGRERLLVYEFVPNKSLDYFIFDQIKKGELDWVRRYKIIGGIARGLLYLHEDSRLRIIHRDLKASNILLDEDMNPKISDFGMARLFVVDQTQGNTSRVVGTYGYMAPEYALHGQFSVKTDVFSFGVLVLEIVSSQKNGGIHYSENMEDLLTFVWRNWKNGSTRNIMDPTLNNGSLNEIMRCIHIGLLCVQQNVAERPTMASVVLMLNSNSVALPVPSEPAFFVGTRTGNISWDYNSRAMSSIQSSQSRNISAQESVNEASITEPYPR</sequence>
<evidence type="ECO:0000256" key="12">
    <source>
        <dbReference type="ARBA" id="ARBA00023170"/>
    </source>
</evidence>
<keyword evidence="11 18" id="KW-0472">Membrane</keyword>
<comment type="catalytic activity">
    <reaction evidence="14">
        <text>L-seryl-[protein] + ATP = O-phospho-L-seryl-[protein] + ADP + H(+)</text>
        <dbReference type="Rhea" id="RHEA:17989"/>
        <dbReference type="Rhea" id="RHEA-COMP:9863"/>
        <dbReference type="Rhea" id="RHEA-COMP:11604"/>
        <dbReference type="ChEBI" id="CHEBI:15378"/>
        <dbReference type="ChEBI" id="CHEBI:29999"/>
        <dbReference type="ChEBI" id="CHEBI:30616"/>
        <dbReference type="ChEBI" id="CHEBI:83421"/>
        <dbReference type="ChEBI" id="CHEBI:456216"/>
    </reaction>
</comment>
<dbReference type="Gene3D" id="3.30.430.20">
    <property type="entry name" value="Gnk2 domain, C-X8-C-X2-C motif"/>
    <property type="match status" value="1"/>
</dbReference>
<keyword evidence="13" id="KW-0325">Glycoprotein</keyword>
<evidence type="ECO:0000256" key="14">
    <source>
        <dbReference type="ARBA" id="ARBA00047558"/>
    </source>
</evidence>
<keyword evidence="10 18" id="KW-1133">Transmembrane helix</keyword>
<dbReference type="PROSITE" id="PS00107">
    <property type="entry name" value="PROTEIN_KINASE_ATP"/>
    <property type="match status" value="2"/>
</dbReference>
<dbReference type="Gramene" id="OIW06901">
    <property type="protein sequence ID" value="OIW06901"/>
    <property type="gene ID" value="TanjilG_19550"/>
</dbReference>
<dbReference type="SMART" id="SM00220">
    <property type="entry name" value="S_TKc"/>
    <property type="match status" value="2"/>
</dbReference>
<dbReference type="InterPro" id="IPR000719">
    <property type="entry name" value="Prot_kinase_dom"/>
</dbReference>
<evidence type="ECO:0000256" key="9">
    <source>
        <dbReference type="ARBA" id="ARBA00022840"/>
    </source>
</evidence>
<evidence type="ECO:0000256" key="16">
    <source>
        <dbReference type="PROSITE-ProRule" id="PRU10141"/>
    </source>
</evidence>
<dbReference type="GO" id="GO:0006950">
    <property type="term" value="P:response to stress"/>
    <property type="evidence" value="ECO:0007669"/>
    <property type="project" value="UniProtKB-ARBA"/>
</dbReference>
<name>A0A1J7HYL7_LUPAN</name>
<proteinExistence type="predicted"/>
<dbReference type="EMBL" id="CM007368">
    <property type="protein sequence ID" value="OIW06901.1"/>
    <property type="molecule type" value="Genomic_DNA"/>
</dbReference>
<keyword evidence="7 16" id="KW-0547">Nucleotide-binding</keyword>
<evidence type="ECO:0000256" key="13">
    <source>
        <dbReference type="ARBA" id="ARBA00023180"/>
    </source>
</evidence>
<evidence type="ECO:0000256" key="7">
    <source>
        <dbReference type="ARBA" id="ARBA00022741"/>
    </source>
</evidence>
<dbReference type="SUPFAM" id="SSF56112">
    <property type="entry name" value="Protein kinase-like (PK-like)"/>
    <property type="match status" value="3"/>
</dbReference>
<comment type="catalytic activity">
    <reaction evidence="15">
        <text>L-threonyl-[protein] + ATP = O-phospho-L-threonyl-[protein] + ADP + H(+)</text>
        <dbReference type="Rhea" id="RHEA:46608"/>
        <dbReference type="Rhea" id="RHEA-COMP:11060"/>
        <dbReference type="Rhea" id="RHEA-COMP:11605"/>
        <dbReference type="ChEBI" id="CHEBI:15378"/>
        <dbReference type="ChEBI" id="CHEBI:30013"/>
        <dbReference type="ChEBI" id="CHEBI:30616"/>
        <dbReference type="ChEBI" id="CHEBI:61977"/>
        <dbReference type="ChEBI" id="CHEBI:456216"/>
    </reaction>
</comment>
<feature type="transmembrane region" description="Helical" evidence="18">
    <location>
        <begin position="538"/>
        <end position="560"/>
    </location>
</feature>
<organism evidence="21 22">
    <name type="scientific">Lupinus angustifolius</name>
    <name type="common">Narrow-leaved blue lupine</name>
    <dbReference type="NCBI Taxonomy" id="3871"/>
    <lineage>
        <taxon>Eukaryota</taxon>
        <taxon>Viridiplantae</taxon>
        <taxon>Streptophyta</taxon>
        <taxon>Embryophyta</taxon>
        <taxon>Tracheophyta</taxon>
        <taxon>Spermatophyta</taxon>
        <taxon>Magnoliopsida</taxon>
        <taxon>eudicotyledons</taxon>
        <taxon>Gunneridae</taxon>
        <taxon>Pentapetalae</taxon>
        <taxon>rosids</taxon>
        <taxon>fabids</taxon>
        <taxon>Fabales</taxon>
        <taxon>Fabaceae</taxon>
        <taxon>Papilionoideae</taxon>
        <taxon>50 kb inversion clade</taxon>
        <taxon>genistoids sensu lato</taxon>
        <taxon>core genistoids</taxon>
        <taxon>Genisteae</taxon>
        <taxon>Lupinus</taxon>
    </lineage>
</organism>
<feature type="domain" description="Protein kinase" evidence="19">
    <location>
        <begin position="600"/>
        <end position="885"/>
    </location>
</feature>
<dbReference type="InterPro" id="IPR038408">
    <property type="entry name" value="GNK2_sf"/>
</dbReference>
<dbReference type="Proteomes" id="UP000188354">
    <property type="component" value="Chromosome LG08"/>
</dbReference>
<evidence type="ECO:0000256" key="15">
    <source>
        <dbReference type="ARBA" id="ARBA00047951"/>
    </source>
</evidence>
<protein>
    <submittedName>
        <fullName evidence="21">Uncharacterized protein</fullName>
    </submittedName>
</protein>
<dbReference type="InterPro" id="IPR008271">
    <property type="entry name" value="Ser/Thr_kinase_AS"/>
</dbReference>
<feature type="domain" description="Gnk2-homologous" evidence="20">
    <location>
        <begin position="14"/>
        <end position="124"/>
    </location>
</feature>
<evidence type="ECO:0000256" key="5">
    <source>
        <dbReference type="ARBA" id="ARBA00022729"/>
    </source>
</evidence>
<reference evidence="21 22" key="1">
    <citation type="journal article" date="2017" name="Plant Biotechnol. J.">
        <title>A comprehensive draft genome sequence for lupin (Lupinus angustifolius), an emerging health food: insights into plant-microbe interactions and legume evolution.</title>
        <authorList>
            <person name="Hane J.K."/>
            <person name="Ming Y."/>
            <person name="Kamphuis L.G."/>
            <person name="Nelson M.N."/>
            <person name="Garg G."/>
            <person name="Atkins C.A."/>
            <person name="Bayer P.E."/>
            <person name="Bravo A."/>
            <person name="Bringans S."/>
            <person name="Cannon S."/>
            <person name="Edwards D."/>
            <person name="Foley R."/>
            <person name="Gao L.L."/>
            <person name="Harrison M.J."/>
            <person name="Huang W."/>
            <person name="Hurgobin B."/>
            <person name="Li S."/>
            <person name="Liu C.W."/>
            <person name="McGrath A."/>
            <person name="Morahan G."/>
            <person name="Murray J."/>
            <person name="Weller J."/>
            <person name="Jian J."/>
            <person name="Singh K.B."/>
        </authorList>
    </citation>
    <scope>NUCLEOTIDE SEQUENCE [LARGE SCALE GENOMIC DNA]</scope>
    <source>
        <strain evidence="22">cv. Tanjil</strain>
        <tissue evidence="21">Whole plant</tissue>
    </source>
</reference>
<evidence type="ECO:0000256" key="1">
    <source>
        <dbReference type="ARBA" id="ARBA00004167"/>
    </source>
</evidence>
<dbReference type="OMA" id="MARTFCM"/>
<keyword evidence="4 18" id="KW-0812">Transmembrane</keyword>
<keyword evidence="5" id="KW-0732">Signal</keyword>
<evidence type="ECO:0000256" key="2">
    <source>
        <dbReference type="ARBA" id="ARBA00022527"/>
    </source>
</evidence>
<dbReference type="FunFam" id="1.10.510.10:FF:000129">
    <property type="entry name" value="cysteine-rich receptor-like protein kinase 10"/>
    <property type="match status" value="2"/>
</dbReference>
<dbReference type="Pfam" id="PF01657">
    <property type="entry name" value="Stress-antifung"/>
    <property type="match status" value="1"/>
</dbReference>
<keyword evidence="2" id="KW-0723">Serine/threonine-protein kinase</keyword>
<evidence type="ECO:0000256" key="8">
    <source>
        <dbReference type="ARBA" id="ARBA00022777"/>
    </source>
</evidence>
<comment type="subcellular location">
    <subcellularLocation>
        <location evidence="1">Membrane</location>
        <topology evidence="1">Single-pass membrane protein</topology>
    </subcellularLocation>
</comment>
<dbReference type="InterPro" id="IPR001245">
    <property type="entry name" value="Ser-Thr/Tyr_kinase_cat_dom"/>
</dbReference>
<dbReference type="GO" id="GO:0005886">
    <property type="term" value="C:plasma membrane"/>
    <property type="evidence" value="ECO:0007669"/>
    <property type="project" value="TreeGrafter"/>
</dbReference>
<dbReference type="Pfam" id="PF07714">
    <property type="entry name" value="PK_Tyr_Ser-Thr"/>
    <property type="match status" value="2"/>
</dbReference>
<keyword evidence="6" id="KW-0677">Repeat</keyword>
<dbReference type="CDD" id="cd23509">
    <property type="entry name" value="Gnk2-like"/>
    <property type="match status" value="1"/>
</dbReference>
<evidence type="ECO:0000259" key="20">
    <source>
        <dbReference type="PROSITE" id="PS51473"/>
    </source>
</evidence>
<evidence type="ECO:0000256" key="6">
    <source>
        <dbReference type="ARBA" id="ARBA00022737"/>
    </source>
</evidence>
<dbReference type="PANTHER" id="PTHR27002:SF1073">
    <property type="entry name" value="CYSTEINE-RICH RECEPTOR-LIKE PROTEIN KINASE 29"/>
    <property type="match status" value="1"/>
</dbReference>
<dbReference type="InterPro" id="IPR011009">
    <property type="entry name" value="Kinase-like_dom_sf"/>
</dbReference>
<gene>
    <name evidence="21" type="ORF">TanjilG_19550</name>
</gene>
<dbReference type="GO" id="GO:0004674">
    <property type="term" value="F:protein serine/threonine kinase activity"/>
    <property type="evidence" value="ECO:0007669"/>
    <property type="project" value="UniProtKB-KW"/>
</dbReference>
<dbReference type="Gene3D" id="3.30.200.20">
    <property type="entry name" value="Phosphorylase Kinase, domain 1"/>
    <property type="match status" value="3"/>
</dbReference>
<keyword evidence="3" id="KW-0808">Transferase</keyword>
<keyword evidence="12" id="KW-0675">Receptor</keyword>
<accession>A0A1J7HYL7</accession>
<dbReference type="PROSITE" id="PS50011">
    <property type="entry name" value="PROTEIN_KINASE_DOM"/>
    <property type="match status" value="2"/>
</dbReference>
<dbReference type="FunFam" id="3.30.200.20:FF:000727">
    <property type="entry name" value="Cysteine-rich RLK (RECEPTOR-like protein kinase) 23"/>
    <property type="match status" value="1"/>
</dbReference>
<evidence type="ECO:0000256" key="10">
    <source>
        <dbReference type="ARBA" id="ARBA00022989"/>
    </source>
</evidence>
<dbReference type="InterPro" id="IPR017441">
    <property type="entry name" value="Protein_kinase_ATP_BS"/>
</dbReference>
<dbReference type="PROSITE" id="PS00108">
    <property type="entry name" value="PROTEIN_KINASE_ST"/>
    <property type="match status" value="2"/>
</dbReference>
<dbReference type="PANTHER" id="PTHR27002">
    <property type="entry name" value="RECEPTOR-LIKE SERINE/THREONINE-PROTEIN KINASE SD1-8"/>
    <property type="match status" value="1"/>
</dbReference>
<evidence type="ECO:0000259" key="19">
    <source>
        <dbReference type="PROSITE" id="PS50011"/>
    </source>
</evidence>
<feature type="binding site" evidence="16">
    <location>
        <position position="201"/>
    </location>
    <ligand>
        <name>ATP</name>
        <dbReference type="ChEBI" id="CHEBI:30616"/>
    </ligand>
</feature>
<dbReference type="FunFam" id="3.30.200.20:FF:000142">
    <property type="entry name" value="Cysteine-rich receptor-like protein kinase 10"/>
    <property type="match status" value="2"/>
</dbReference>
<evidence type="ECO:0000256" key="17">
    <source>
        <dbReference type="SAM" id="MobiDB-lite"/>
    </source>
</evidence>
<dbReference type="InterPro" id="IPR002902">
    <property type="entry name" value="GNK2"/>
</dbReference>